<feature type="region of interest" description="Disordered" evidence="1">
    <location>
        <begin position="115"/>
        <end position="150"/>
    </location>
</feature>
<feature type="compositionally biased region" description="Acidic residues" evidence="1">
    <location>
        <begin position="117"/>
        <end position="127"/>
    </location>
</feature>
<dbReference type="RefSeq" id="WP_072317575.1">
    <property type="nucleotide sequence ID" value="NZ_FPJE01000012.1"/>
</dbReference>
<dbReference type="AlphaFoldDB" id="A0A1K1QA39"/>
<dbReference type="Pfam" id="PF07705">
    <property type="entry name" value="CARDB"/>
    <property type="match status" value="1"/>
</dbReference>
<dbReference type="OrthoDB" id="1163931at2"/>
<dbReference type="STRING" id="1150368.SAMN02927921_02355"/>
<reference evidence="3 4" key="1">
    <citation type="submission" date="2016-11" db="EMBL/GenBank/DDBJ databases">
        <authorList>
            <person name="Jaros S."/>
            <person name="Januszkiewicz K."/>
            <person name="Wedrychowicz H."/>
        </authorList>
    </citation>
    <scope>NUCLEOTIDE SEQUENCE [LARGE SCALE GENOMIC DNA]</scope>
    <source>
        <strain evidence="3 4">CGMCC 1.12145</strain>
    </source>
</reference>
<accession>A0A1K1QA39</accession>
<dbReference type="InterPro" id="IPR013783">
    <property type="entry name" value="Ig-like_fold"/>
</dbReference>
<gene>
    <name evidence="3" type="ORF">SAMN02927921_02355</name>
</gene>
<feature type="domain" description="CARDB" evidence="2">
    <location>
        <begin position="193"/>
        <end position="280"/>
    </location>
</feature>
<evidence type="ECO:0000259" key="2">
    <source>
        <dbReference type="Pfam" id="PF07705"/>
    </source>
</evidence>
<keyword evidence="4" id="KW-1185">Reference proteome</keyword>
<evidence type="ECO:0000313" key="3">
    <source>
        <dbReference type="EMBL" id="SFW56523.1"/>
    </source>
</evidence>
<protein>
    <submittedName>
        <fullName evidence="3">CARDB protein</fullName>
    </submittedName>
</protein>
<sequence length="290" mass="31685">MKKNVYLFIFIFFLISKGVAQTNYKYHEFAELGGTFQQAKNNYCDNIRVQSYKINVNIDSPLPIGNIYQVDLGFGKGLKYYKVTKAFDFPTNDSDEDAVNGNIFSLSFTITCPGPDSDGDGVPDNQDECPNQPGPPSNNGCPEDQGEPDLVLDKNGTIITSECSGCSPFLNNLGSGRHILSRNGGSINFQLIVITNAGDGNSGSSKTGIYLSDDTELSSDDFKFKSLSVSSISAGNSKDTSTNILGADFDYNQAFGNYYLLIVLDDEKSISESNENNNTTAIPIRYRENF</sequence>
<dbReference type="Proteomes" id="UP000182248">
    <property type="component" value="Unassembled WGS sequence"/>
</dbReference>
<proteinExistence type="predicted"/>
<dbReference type="Gene3D" id="2.60.40.10">
    <property type="entry name" value="Immunoglobulins"/>
    <property type="match status" value="1"/>
</dbReference>
<name>A0A1K1QA39_9FLAO</name>
<organism evidence="3 4">
    <name type="scientific">Sinomicrobium oceani</name>
    <dbReference type="NCBI Taxonomy" id="1150368"/>
    <lineage>
        <taxon>Bacteria</taxon>
        <taxon>Pseudomonadati</taxon>
        <taxon>Bacteroidota</taxon>
        <taxon>Flavobacteriia</taxon>
        <taxon>Flavobacteriales</taxon>
        <taxon>Flavobacteriaceae</taxon>
        <taxon>Sinomicrobium</taxon>
    </lineage>
</organism>
<evidence type="ECO:0000256" key="1">
    <source>
        <dbReference type="SAM" id="MobiDB-lite"/>
    </source>
</evidence>
<dbReference type="InterPro" id="IPR011635">
    <property type="entry name" value="CARDB"/>
</dbReference>
<evidence type="ECO:0000313" key="4">
    <source>
        <dbReference type="Proteomes" id="UP000182248"/>
    </source>
</evidence>
<dbReference type="EMBL" id="FPJE01000012">
    <property type="protein sequence ID" value="SFW56523.1"/>
    <property type="molecule type" value="Genomic_DNA"/>
</dbReference>